<reference evidence="2 3" key="1">
    <citation type="journal article" date="2023" name="Nucleic Acids Res.">
        <title>The hologenome of Daphnia magna reveals possible DNA methylation and microbiome-mediated evolution of the host genome.</title>
        <authorList>
            <person name="Chaturvedi A."/>
            <person name="Li X."/>
            <person name="Dhandapani V."/>
            <person name="Marshall H."/>
            <person name="Kissane S."/>
            <person name="Cuenca-Cambronero M."/>
            <person name="Asole G."/>
            <person name="Calvet F."/>
            <person name="Ruiz-Romero M."/>
            <person name="Marangio P."/>
            <person name="Guigo R."/>
            <person name="Rago D."/>
            <person name="Mirbahai L."/>
            <person name="Eastwood N."/>
            <person name="Colbourne J.K."/>
            <person name="Zhou J."/>
            <person name="Mallon E."/>
            <person name="Orsini L."/>
        </authorList>
    </citation>
    <scope>NUCLEOTIDE SEQUENCE [LARGE SCALE GENOMIC DNA]</scope>
    <source>
        <strain evidence="2">LRV0_1</strain>
    </source>
</reference>
<dbReference type="Proteomes" id="UP001234178">
    <property type="component" value="Unassembled WGS sequence"/>
</dbReference>
<name>A0ABQ9ZA45_9CRUS</name>
<feature type="domain" description="ZSWIM1/3 RNaseH-like" evidence="1">
    <location>
        <begin position="82"/>
        <end position="149"/>
    </location>
</feature>
<evidence type="ECO:0000259" key="1">
    <source>
        <dbReference type="Pfam" id="PF21056"/>
    </source>
</evidence>
<dbReference type="InterPro" id="IPR048324">
    <property type="entry name" value="ZSWIM1-3_RNaseH-like"/>
</dbReference>
<dbReference type="PANTHER" id="PTHR31569">
    <property type="entry name" value="SWIM-TYPE DOMAIN-CONTAINING PROTEIN"/>
    <property type="match status" value="1"/>
</dbReference>
<proteinExistence type="predicted"/>
<gene>
    <name evidence="2" type="ORF">OUZ56_018854</name>
</gene>
<accession>A0ABQ9ZA45</accession>
<evidence type="ECO:0000313" key="2">
    <source>
        <dbReference type="EMBL" id="KAK4009708.1"/>
    </source>
</evidence>
<comment type="caution">
    <text evidence="2">The sequence shown here is derived from an EMBL/GenBank/DDBJ whole genome shotgun (WGS) entry which is preliminary data.</text>
</comment>
<keyword evidence="3" id="KW-1185">Reference proteome</keyword>
<evidence type="ECO:0000313" key="3">
    <source>
        <dbReference type="Proteomes" id="UP001234178"/>
    </source>
</evidence>
<dbReference type="Pfam" id="PF21056">
    <property type="entry name" value="ZSWIM1-3_RNaseH-like"/>
    <property type="match status" value="1"/>
</dbReference>
<dbReference type="InterPro" id="IPR052579">
    <property type="entry name" value="Zinc_finger_SWIM"/>
</dbReference>
<dbReference type="PANTHER" id="PTHR31569:SF4">
    <property type="entry name" value="SWIM-TYPE DOMAIN-CONTAINING PROTEIN"/>
    <property type="match status" value="1"/>
</dbReference>
<dbReference type="EMBL" id="JAOYFB010000003">
    <property type="protein sequence ID" value="KAK4009708.1"/>
    <property type="molecule type" value="Genomic_DNA"/>
</dbReference>
<protein>
    <recommendedName>
        <fullName evidence="1">ZSWIM1/3 RNaseH-like domain-containing protein</fullName>
    </recommendedName>
</protein>
<sequence length="223" mass="25457">MLTDHIELYRKKQKLKENPAAYQFATSTLAVGGNATLTRKEMSQTWGHFLKRKDLQNMKQAMTGWSSEVWQSTTEILANLTSNTENLVNVTSDEKGEMKCIYVQLSEQRRFYQRYGEVLQFDGTHSVTNTPMPLYTLIVKDNYGVGQRNNDNFITQVFHDTVYAQTNEAFIEGQEYLYAQGTPGQIHTIYFGIKFGSILSITVSVINKTKRTATTEDVPHHPP</sequence>
<organism evidence="2 3">
    <name type="scientific">Daphnia magna</name>
    <dbReference type="NCBI Taxonomy" id="35525"/>
    <lineage>
        <taxon>Eukaryota</taxon>
        <taxon>Metazoa</taxon>
        <taxon>Ecdysozoa</taxon>
        <taxon>Arthropoda</taxon>
        <taxon>Crustacea</taxon>
        <taxon>Branchiopoda</taxon>
        <taxon>Diplostraca</taxon>
        <taxon>Cladocera</taxon>
        <taxon>Anomopoda</taxon>
        <taxon>Daphniidae</taxon>
        <taxon>Daphnia</taxon>
    </lineage>
</organism>